<evidence type="ECO:0000256" key="1">
    <source>
        <dbReference type="ARBA" id="ARBA00022598"/>
    </source>
</evidence>
<evidence type="ECO:0000256" key="4">
    <source>
        <dbReference type="ARBA" id="ARBA00060888"/>
    </source>
</evidence>
<reference evidence="8" key="1">
    <citation type="submission" date="2011-10" db="EMBL/GenBank/DDBJ databases">
        <title>The complete genome of chromosome of Thermovirga lienii DSM 17291.</title>
        <authorList>
            <consortium name="US DOE Joint Genome Institute (JGI-PGF)"/>
            <person name="Lucas S."/>
            <person name="Copeland A."/>
            <person name="Lapidus A."/>
            <person name="Glavina del Rio T."/>
            <person name="Dalin E."/>
            <person name="Tice H."/>
            <person name="Bruce D."/>
            <person name="Goodwin L."/>
            <person name="Pitluck S."/>
            <person name="Peters L."/>
            <person name="Mikhailova N."/>
            <person name="Saunders E."/>
            <person name="Kyrpides N."/>
            <person name="Mavromatis K."/>
            <person name="Ivanova N."/>
            <person name="Last F.I."/>
            <person name="Brettin T."/>
            <person name="Detter J.C."/>
            <person name="Han C."/>
            <person name="Larimer F."/>
            <person name="Land M."/>
            <person name="Hauser L."/>
            <person name="Markowitz V."/>
            <person name="Cheng J.-F."/>
            <person name="Hugenholtz P."/>
            <person name="Woyke T."/>
            <person name="Wu D."/>
            <person name="Spring S."/>
            <person name="Schroeder M."/>
            <person name="Brambilla E.-M."/>
            <person name="Klenk H.-P."/>
            <person name="Eisen J.A."/>
        </authorList>
    </citation>
    <scope>NUCLEOTIDE SEQUENCE [LARGE SCALE GENOMIC DNA]</scope>
    <source>
        <strain evidence="8">ATCC BAA-1197 / DSM 17291 / Cas60314</strain>
    </source>
</reference>
<dbReference type="FunFam" id="3.30.1490.20:FF:000020">
    <property type="entry name" value="Protein lysine acetyltransferase"/>
    <property type="match status" value="1"/>
</dbReference>
<feature type="domain" description="ATP-grasp" evidence="6">
    <location>
        <begin position="490"/>
        <end position="526"/>
    </location>
</feature>
<dbReference type="Gene3D" id="3.40.50.720">
    <property type="entry name" value="NAD(P)-binding Rossmann-like Domain"/>
    <property type="match status" value="1"/>
</dbReference>
<dbReference type="eggNOG" id="COG1042">
    <property type="taxonomic scope" value="Bacteria"/>
</dbReference>
<dbReference type="eggNOG" id="COG0045">
    <property type="taxonomic scope" value="Bacteria"/>
</dbReference>
<keyword evidence="8" id="KW-1185">Reference proteome</keyword>
<dbReference type="Pfam" id="PF13607">
    <property type="entry name" value="Succ_CoA_lig"/>
    <property type="match status" value="1"/>
</dbReference>
<evidence type="ECO:0000259" key="6">
    <source>
        <dbReference type="PROSITE" id="PS50975"/>
    </source>
</evidence>
<dbReference type="PANTHER" id="PTHR43334">
    <property type="entry name" value="ACETATE--COA LIGASE [ADP-FORMING]"/>
    <property type="match status" value="1"/>
</dbReference>
<evidence type="ECO:0000256" key="5">
    <source>
        <dbReference type="PROSITE-ProRule" id="PRU00409"/>
    </source>
</evidence>
<evidence type="ECO:0000256" key="3">
    <source>
        <dbReference type="ARBA" id="ARBA00022840"/>
    </source>
</evidence>
<organism evidence="7 8">
    <name type="scientific">Thermovirga lienii (strain ATCC BAA-1197 / DSM 17291 / Cas60314)</name>
    <dbReference type="NCBI Taxonomy" id="580340"/>
    <lineage>
        <taxon>Bacteria</taxon>
        <taxon>Thermotogati</taxon>
        <taxon>Synergistota</taxon>
        <taxon>Synergistia</taxon>
        <taxon>Synergistales</taxon>
        <taxon>Thermovirgaceae</taxon>
        <taxon>Thermovirga</taxon>
    </lineage>
</organism>
<dbReference type="Pfam" id="PF13549">
    <property type="entry name" value="ATP-grasp_5"/>
    <property type="match status" value="1"/>
</dbReference>
<dbReference type="InterPro" id="IPR032875">
    <property type="entry name" value="Succ_CoA_lig_flav_dom"/>
</dbReference>
<comment type="similarity">
    <text evidence="4">In the N-terminal section; belongs to the acetate CoA ligase alpha subunit family.</text>
</comment>
<sequence>MGNSTLDIKRLMEPGSVAIVGASANMESISGRPLKLLKRYNYKGKIYPVNPKYKEIDGLACYPDVASLPETPDVVLVGVRAELVPQVIKQSVQRGVPFAVIFSSGFAESDNQQAQDELIDIAKRGGTRILGPNCQGLVNFVSSIPLSFSASLDSDARPKGHVAYVSQSGAFGFASFAMAAERGVGFRYVVTTGNQADLDVIDFGMAFADDPEVRLLVMYMEGIKDGNRFIDLLSKARKRNLPVAVLKVGRSPTAQEAVRSHTAALAGDEAVWRTIFKQYGAIEIEDAQDIVDLGKIFGSPKRPKGRRLGILTTSGGGGIIMADRAYDEGLEVPELPDDAKKKIEEHIPPFGSSRNPVDLTAQVINEPEGFASSVEAVIESPNIDMVTVVVSMITGESGYRVAQDIKNIFHKSPKPFACCWLINREQGGRFLDYLREGGVPLFQSPRRCAWAMSKLYESSRMFEEEDKVEFKRRTGVLKDYPARLTEYEAKQVLAAYGVPITRERLCENLNDALEAADEIGYPVALKVMSPDILHKTDAGVVALNLRSQEEVRNAYGRLMEKASKVTARENIHGVLIQEMVTGGLEFMIGVKRDELFGPIVAVGLGGIYVEVLKDVSLRRAPVSKKEAEKMIEELKGYPLLAGARGQNKKDIGALAEAIEKISILASIEEDLQELDANPVFVFDEGYGIKAIDAMILRRGPQ</sequence>
<dbReference type="OrthoDB" id="9807426at2"/>
<dbReference type="InterPro" id="IPR016102">
    <property type="entry name" value="Succinyl-CoA_synth-like"/>
</dbReference>
<dbReference type="AlphaFoldDB" id="G7V6M1"/>
<dbReference type="GO" id="GO:0046872">
    <property type="term" value="F:metal ion binding"/>
    <property type="evidence" value="ECO:0007669"/>
    <property type="project" value="InterPro"/>
</dbReference>
<dbReference type="Proteomes" id="UP000005868">
    <property type="component" value="Chromosome"/>
</dbReference>
<dbReference type="PROSITE" id="PS50975">
    <property type="entry name" value="ATP_GRASP"/>
    <property type="match status" value="1"/>
</dbReference>
<dbReference type="InterPro" id="IPR013815">
    <property type="entry name" value="ATP_grasp_subdomain_1"/>
</dbReference>
<gene>
    <name evidence="7" type="ordered locus">Tlie_1406</name>
</gene>
<dbReference type="HOGENOM" id="CLU_007415_3_1_0"/>
<dbReference type="STRING" id="580340.Tlie_1406"/>
<dbReference type="SMART" id="SM00881">
    <property type="entry name" value="CoA_binding"/>
    <property type="match status" value="1"/>
</dbReference>
<dbReference type="KEGG" id="tli:Tlie_1406"/>
<dbReference type="Gene3D" id="3.40.50.261">
    <property type="entry name" value="Succinyl-CoA synthetase domains"/>
    <property type="match status" value="2"/>
</dbReference>
<dbReference type="GO" id="GO:0043758">
    <property type="term" value="F:acetate-CoA ligase (ADP-forming) activity"/>
    <property type="evidence" value="ECO:0007669"/>
    <property type="project" value="InterPro"/>
</dbReference>
<dbReference type="GO" id="GO:0005524">
    <property type="term" value="F:ATP binding"/>
    <property type="evidence" value="ECO:0007669"/>
    <property type="project" value="UniProtKB-UniRule"/>
</dbReference>
<dbReference type="Gene3D" id="3.30.470.20">
    <property type="entry name" value="ATP-grasp fold, B domain"/>
    <property type="match status" value="1"/>
</dbReference>
<name>G7V6M1_THELD</name>
<dbReference type="SUPFAM" id="SSF52210">
    <property type="entry name" value="Succinyl-CoA synthetase domains"/>
    <property type="match status" value="2"/>
</dbReference>
<dbReference type="EMBL" id="CP003096">
    <property type="protein sequence ID" value="AER67134.1"/>
    <property type="molecule type" value="Genomic_DNA"/>
</dbReference>
<evidence type="ECO:0000313" key="7">
    <source>
        <dbReference type="EMBL" id="AER67134.1"/>
    </source>
</evidence>
<reference evidence="7 8" key="2">
    <citation type="journal article" date="2012" name="Stand. Genomic Sci.">
        <title>Genome sequence of the moderately thermophilic, amino-acid-degrading and sulfur-reducing bacterium Thermovirga lienii type strain (Cas60314(T)).</title>
        <authorList>
            <person name="Goker M."/>
            <person name="Saunders E."/>
            <person name="Lapidus A."/>
            <person name="Nolan M."/>
            <person name="Lucas S."/>
            <person name="Hammon N."/>
            <person name="Deshpande S."/>
            <person name="Cheng J.F."/>
            <person name="Han C."/>
            <person name="Tapia R."/>
            <person name="Goodwin L.A."/>
            <person name="Pitluck S."/>
            <person name="Liolios K."/>
            <person name="Mavromatis K."/>
            <person name="Pagani I."/>
            <person name="Ivanova N."/>
            <person name="Mikhailova N."/>
            <person name="Pati A."/>
            <person name="Chen A."/>
            <person name="Palaniappan K."/>
            <person name="Land M."/>
            <person name="Chang Y.J."/>
            <person name="Jeffries C.D."/>
            <person name="Brambilla E.M."/>
            <person name="Rohde M."/>
            <person name="Spring S."/>
            <person name="Detter J.C."/>
            <person name="Woyke T."/>
            <person name="Bristow J."/>
            <person name="Eisen J.A."/>
            <person name="Markowitz V."/>
            <person name="Hugenholtz P."/>
            <person name="Kyrpides N.C."/>
            <person name="Klenk H.P."/>
        </authorList>
    </citation>
    <scope>NUCLEOTIDE SEQUENCE [LARGE SCALE GENOMIC DNA]</scope>
    <source>
        <strain evidence="8">ATCC BAA-1197 / DSM 17291 / Cas60314</strain>
    </source>
</reference>
<dbReference type="SUPFAM" id="SSF51735">
    <property type="entry name" value="NAD(P)-binding Rossmann-fold domains"/>
    <property type="match status" value="1"/>
</dbReference>
<accession>G7V6M1</accession>
<dbReference type="PANTHER" id="PTHR43334:SF1">
    <property type="entry name" value="3-HYDROXYPROPIONATE--COA LIGASE [ADP-FORMING]"/>
    <property type="match status" value="1"/>
</dbReference>
<dbReference type="Pfam" id="PF13380">
    <property type="entry name" value="CoA_binding_2"/>
    <property type="match status" value="1"/>
</dbReference>
<dbReference type="InterPro" id="IPR051538">
    <property type="entry name" value="Acyl-CoA_Synth/Transferase"/>
</dbReference>
<protein>
    <submittedName>
        <fullName evidence="7">CoA-binding domain protein</fullName>
    </submittedName>
</protein>
<dbReference type="Gene3D" id="3.30.1490.20">
    <property type="entry name" value="ATP-grasp fold, A domain"/>
    <property type="match status" value="1"/>
</dbReference>
<evidence type="ECO:0000313" key="8">
    <source>
        <dbReference type="Proteomes" id="UP000005868"/>
    </source>
</evidence>
<proteinExistence type="inferred from homology"/>
<dbReference type="InterPro" id="IPR011761">
    <property type="entry name" value="ATP-grasp"/>
</dbReference>
<dbReference type="InterPro" id="IPR003781">
    <property type="entry name" value="CoA-bd"/>
</dbReference>
<dbReference type="InterPro" id="IPR043938">
    <property type="entry name" value="Ligase_CoA_dom"/>
</dbReference>
<evidence type="ECO:0000256" key="2">
    <source>
        <dbReference type="ARBA" id="ARBA00022741"/>
    </source>
</evidence>
<dbReference type="InterPro" id="IPR036291">
    <property type="entry name" value="NAD(P)-bd_dom_sf"/>
</dbReference>
<keyword evidence="2 5" id="KW-0547">Nucleotide-binding</keyword>
<dbReference type="SUPFAM" id="SSF56059">
    <property type="entry name" value="Glutathione synthetase ATP-binding domain-like"/>
    <property type="match status" value="1"/>
</dbReference>
<dbReference type="Pfam" id="PF19045">
    <property type="entry name" value="Ligase_CoA_2"/>
    <property type="match status" value="1"/>
</dbReference>
<keyword evidence="1" id="KW-0436">Ligase</keyword>
<keyword evidence="3 5" id="KW-0067">ATP-binding</keyword>